<dbReference type="InterPro" id="IPR051083">
    <property type="entry name" value="GrpII_Intron_Splice-Mob/Def"/>
</dbReference>
<evidence type="ECO:0000259" key="1">
    <source>
        <dbReference type="PROSITE" id="PS50878"/>
    </source>
</evidence>
<dbReference type="PANTHER" id="PTHR34047">
    <property type="entry name" value="NUCLEAR INTRON MATURASE 1, MITOCHONDRIAL-RELATED"/>
    <property type="match status" value="1"/>
</dbReference>
<proteinExistence type="predicted"/>
<dbReference type="InterPro" id="IPR000477">
    <property type="entry name" value="RT_dom"/>
</dbReference>
<name>A0A0F9FLQ7_9ZZZZ</name>
<dbReference type="PROSITE" id="PS50878">
    <property type="entry name" value="RT_POL"/>
    <property type="match status" value="1"/>
</dbReference>
<dbReference type="InterPro" id="IPR043502">
    <property type="entry name" value="DNA/RNA_pol_sf"/>
</dbReference>
<feature type="domain" description="Reverse transcriptase" evidence="1">
    <location>
        <begin position="70"/>
        <end position="364"/>
    </location>
</feature>
<feature type="non-terminal residue" evidence="2">
    <location>
        <position position="376"/>
    </location>
</feature>
<dbReference type="AlphaFoldDB" id="A0A0F9FLQ7"/>
<gene>
    <name evidence="2" type="ORF">LCGC14_2014770</name>
</gene>
<reference evidence="2" key="1">
    <citation type="journal article" date="2015" name="Nature">
        <title>Complex archaea that bridge the gap between prokaryotes and eukaryotes.</title>
        <authorList>
            <person name="Spang A."/>
            <person name="Saw J.H."/>
            <person name="Jorgensen S.L."/>
            <person name="Zaremba-Niedzwiedzka K."/>
            <person name="Martijn J."/>
            <person name="Lind A.E."/>
            <person name="van Eijk R."/>
            <person name="Schleper C."/>
            <person name="Guy L."/>
            <person name="Ettema T.J."/>
        </authorList>
    </citation>
    <scope>NUCLEOTIDE SEQUENCE</scope>
</reference>
<dbReference type="SUPFAM" id="SSF56672">
    <property type="entry name" value="DNA/RNA polymerases"/>
    <property type="match status" value="1"/>
</dbReference>
<protein>
    <recommendedName>
        <fullName evidence="1">Reverse transcriptase domain-containing protein</fullName>
    </recommendedName>
</protein>
<organism evidence="2">
    <name type="scientific">marine sediment metagenome</name>
    <dbReference type="NCBI Taxonomy" id="412755"/>
    <lineage>
        <taxon>unclassified sequences</taxon>
        <taxon>metagenomes</taxon>
        <taxon>ecological metagenomes</taxon>
    </lineage>
</organism>
<dbReference type="PANTHER" id="PTHR34047:SF8">
    <property type="entry name" value="PROTEIN YKFC"/>
    <property type="match status" value="1"/>
</dbReference>
<comment type="caution">
    <text evidence="2">The sequence shown here is derived from an EMBL/GenBank/DDBJ whole genome shotgun (WGS) entry which is preliminary data.</text>
</comment>
<dbReference type="CDD" id="cd01651">
    <property type="entry name" value="RT_G2_intron"/>
    <property type="match status" value="1"/>
</dbReference>
<accession>A0A0F9FLQ7</accession>
<evidence type="ECO:0000313" key="2">
    <source>
        <dbReference type="EMBL" id="KKL79446.1"/>
    </source>
</evidence>
<sequence>MDNKGLNRLRKVKELNANPNWVNTDLYRLLYMEDLYIIAYEKIKSAPGNMTKGSDNDTIDGFSMTSINNIIRSMRNQSFDFTRARRIHIPKANGKLRPLGIPSPKDKVVQEVIRMILESIYDGYTPSFSDKSHGFRNGRGTHSCLQEVRGWHGVSWFVEGDIKGCFDNVDHHTLIHILSKRIKDQKFLDLIWKALRAGYMEGNTTNNSILGTPQGSIVSPILANIYLHEFDMWVEEFIARNQKLNRRGDTRKMRNPKYTYYVKELNRIKAGKKRVSPERFSELVRGKISTPSILHNDPDLIRVKYVRYADDWLVAIDGPRITADKFKTEATEFFKKELRLELSVEKTAIRNARNEEAVFLGTIISIGTKEDLVVRA</sequence>
<dbReference type="EMBL" id="LAZR01023170">
    <property type="protein sequence ID" value="KKL79446.1"/>
    <property type="molecule type" value="Genomic_DNA"/>
</dbReference>
<dbReference type="Pfam" id="PF00078">
    <property type="entry name" value="RVT_1"/>
    <property type="match status" value="1"/>
</dbReference>